<protein>
    <submittedName>
        <fullName evidence="1">Uncharacterized protein</fullName>
    </submittedName>
</protein>
<organism evidence="1 2">
    <name type="scientific">Nesidiocoris tenuis</name>
    <dbReference type="NCBI Taxonomy" id="355587"/>
    <lineage>
        <taxon>Eukaryota</taxon>
        <taxon>Metazoa</taxon>
        <taxon>Ecdysozoa</taxon>
        <taxon>Arthropoda</taxon>
        <taxon>Hexapoda</taxon>
        <taxon>Insecta</taxon>
        <taxon>Pterygota</taxon>
        <taxon>Neoptera</taxon>
        <taxon>Paraneoptera</taxon>
        <taxon>Hemiptera</taxon>
        <taxon>Heteroptera</taxon>
        <taxon>Panheteroptera</taxon>
        <taxon>Cimicomorpha</taxon>
        <taxon>Miridae</taxon>
        <taxon>Dicyphina</taxon>
        <taxon>Nesidiocoris</taxon>
    </lineage>
</organism>
<keyword evidence="2" id="KW-1185">Reference proteome</keyword>
<gene>
    <name evidence="1" type="ORF">NTEN_LOCUS906</name>
</gene>
<proteinExistence type="predicted"/>
<dbReference type="AlphaFoldDB" id="A0A6H5FWQ0"/>
<evidence type="ECO:0000313" key="2">
    <source>
        <dbReference type="Proteomes" id="UP000479000"/>
    </source>
</evidence>
<sequence>MRENLELMYATVRLLQRRVENIRTLRTLVFSEEMASFVNEEATSEGDSLCRELGRLVRRNGWGADVTESDEDGRIAILGEEDSNMAAGNPSRWLSRVPIKR</sequence>
<evidence type="ECO:0000313" key="1">
    <source>
        <dbReference type="EMBL" id="CAA9994088.1"/>
    </source>
</evidence>
<reference evidence="1 2" key="1">
    <citation type="submission" date="2020-02" db="EMBL/GenBank/DDBJ databases">
        <authorList>
            <person name="Ferguson B K."/>
        </authorList>
    </citation>
    <scope>NUCLEOTIDE SEQUENCE [LARGE SCALE GENOMIC DNA]</scope>
</reference>
<name>A0A6H5FWQ0_9HEMI</name>
<dbReference type="EMBL" id="CADCXU010001670">
    <property type="protein sequence ID" value="CAA9994088.1"/>
    <property type="molecule type" value="Genomic_DNA"/>
</dbReference>
<dbReference type="Proteomes" id="UP000479000">
    <property type="component" value="Unassembled WGS sequence"/>
</dbReference>
<accession>A0A6H5FWQ0</accession>
<feature type="non-terminal residue" evidence="1">
    <location>
        <position position="101"/>
    </location>
</feature>